<evidence type="ECO:0000313" key="3">
    <source>
        <dbReference type="Proteomes" id="UP000053647"/>
    </source>
</evidence>
<proteinExistence type="predicted"/>
<evidence type="ECO:0000313" key="2">
    <source>
        <dbReference type="EMBL" id="KIJ14946.1"/>
    </source>
</evidence>
<feature type="compositionally biased region" description="Basic and acidic residues" evidence="1">
    <location>
        <begin position="223"/>
        <end position="243"/>
    </location>
</feature>
<feature type="compositionally biased region" description="Low complexity" evidence="1">
    <location>
        <begin position="18"/>
        <end position="33"/>
    </location>
</feature>
<dbReference type="Proteomes" id="UP000053647">
    <property type="component" value="Unassembled WGS sequence"/>
</dbReference>
<reference evidence="2 3" key="1">
    <citation type="submission" date="2014-06" db="EMBL/GenBank/DDBJ databases">
        <authorList>
            <consortium name="DOE Joint Genome Institute"/>
            <person name="Kuo A."/>
            <person name="Kohler A."/>
            <person name="Nagy L.G."/>
            <person name="Floudas D."/>
            <person name="Copeland A."/>
            <person name="Barry K.W."/>
            <person name="Cichocki N."/>
            <person name="Veneault-Fourrey C."/>
            <person name="LaButti K."/>
            <person name="Lindquist E.A."/>
            <person name="Lipzen A."/>
            <person name="Lundell T."/>
            <person name="Morin E."/>
            <person name="Murat C."/>
            <person name="Sun H."/>
            <person name="Tunlid A."/>
            <person name="Henrissat B."/>
            <person name="Grigoriev I.V."/>
            <person name="Hibbett D.S."/>
            <person name="Martin F."/>
            <person name="Nordberg H.P."/>
            <person name="Cantor M.N."/>
            <person name="Hua S.X."/>
        </authorList>
    </citation>
    <scope>NUCLEOTIDE SEQUENCE [LARGE SCALE GENOMIC DNA]</scope>
    <source>
        <strain evidence="2 3">ATCC 200175</strain>
    </source>
</reference>
<feature type="compositionally biased region" description="Basic residues" evidence="1">
    <location>
        <begin position="211"/>
        <end position="220"/>
    </location>
</feature>
<evidence type="ECO:0000256" key="1">
    <source>
        <dbReference type="SAM" id="MobiDB-lite"/>
    </source>
</evidence>
<feature type="compositionally biased region" description="Polar residues" evidence="1">
    <location>
        <begin position="120"/>
        <end position="148"/>
    </location>
</feature>
<feature type="compositionally biased region" description="Polar residues" evidence="1">
    <location>
        <begin position="1"/>
        <end position="17"/>
    </location>
</feature>
<keyword evidence="3" id="KW-1185">Reference proteome</keyword>
<feature type="compositionally biased region" description="Pro residues" evidence="1">
    <location>
        <begin position="342"/>
        <end position="358"/>
    </location>
</feature>
<reference evidence="3" key="2">
    <citation type="submission" date="2015-01" db="EMBL/GenBank/DDBJ databases">
        <title>Evolutionary Origins and Diversification of the Mycorrhizal Mutualists.</title>
        <authorList>
            <consortium name="DOE Joint Genome Institute"/>
            <consortium name="Mycorrhizal Genomics Consortium"/>
            <person name="Kohler A."/>
            <person name="Kuo A."/>
            <person name="Nagy L.G."/>
            <person name="Floudas D."/>
            <person name="Copeland A."/>
            <person name="Barry K.W."/>
            <person name="Cichocki N."/>
            <person name="Veneault-Fourrey C."/>
            <person name="LaButti K."/>
            <person name="Lindquist E.A."/>
            <person name="Lipzen A."/>
            <person name="Lundell T."/>
            <person name="Morin E."/>
            <person name="Murat C."/>
            <person name="Riley R."/>
            <person name="Ohm R."/>
            <person name="Sun H."/>
            <person name="Tunlid A."/>
            <person name="Henrissat B."/>
            <person name="Grigoriev I.V."/>
            <person name="Hibbett D.S."/>
            <person name="Martin F."/>
        </authorList>
    </citation>
    <scope>NUCLEOTIDE SEQUENCE [LARGE SCALE GENOMIC DNA]</scope>
    <source>
        <strain evidence="3">ATCC 200175</strain>
    </source>
</reference>
<feature type="region of interest" description="Disordered" evidence="1">
    <location>
        <begin position="197"/>
        <end position="409"/>
    </location>
</feature>
<feature type="compositionally biased region" description="Basic and acidic residues" evidence="1">
    <location>
        <begin position="151"/>
        <end position="165"/>
    </location>
</feature>
<feature type="non-terminal residue" evidence="2">
    <location>
        <position position="1"/>
    </location>
</feature>
<name>A0A0C9U701_PAXIN</name>
<protein>
    <submittedName>
        <fullName evidence="2">Uncharacterized protein</fullName>
    </submittedName>
</protein>
<feature type="compositionally biased region" description="Acidic residues" evidence="1">
    <location>
        <begin position="35"/>
        <end position="46"/>
    </location>
</feature>
<gene>
    <name evidence="2" type="ORF">PAXINDRAFT_99746</name>
</gene>
<dbReference type="OrthoDB" id="2687129at2759"/>
<sequence length="409" mass="43594">MSQRISSPGPSWAVLSQPTPTSSPSTRTSPMPSDFDVDMGNDEAENELFSPPIPKRKADENLASLKAAKLPRLDLSASQPAKRKSSSTSGANNVGIAGPSRTQPAPASASRVQLLPQRRGVQTQARAVSGNSSSDSLEFGGTLSQAVQKINAKEREREKERERAPQLRRPPLGTARKKTCQPKNVRKVTTAALLRVAQRSSDSANESTARTRIRPKKKQLRLNLDKATARSRPLDTAKNRGEIIELTDSSDAVRRPRPSQASDSTLPRVGARFSADPIIITSGSEYGGFAGTPQTQTRRNRNRDRAPASTQSKKKPRSGARVPPPDDVDVISILDSDEDPPPRPTPAPVTTPPRPAPAPVSASTAKARVPLPTPVSPPVRTAPVPPTSAPAPTSFVPSPPPSLEEGSSQ</sequence>
<dbReference type="HOGENOM" id="CLU_673633_0_0_1"/>
<feature type="region of interest" description="Disordered" evidence="1">
    <location>
        <begin position="1"/>
        <end position="184"/>
    </location>
</feature>
<organism evidence="2 3">
    <name type="scientific">Paxillus involutus ATCC 200175</name>
    <dbReference type="NCBI Taxonomy" id="664439"/>
    <lineage>
        <taxon>Eukaryota</taxon>
        <taxon>Fungi</taxon>
        <taxon>Dikarya</taxon>
        <taxon>Basidiomycota</taxon>
        <taxon>Agaricomycotina</taxon>
        <taxon>Agaricomycetes</taxon>
        <taxon>Agaricomycetidae</taxon>
        <taxon>Boletales</taxon>
        <taxon>Paxilineae</taxon>
        <taxon>Paxillaceae</taxon>
        <taxon>Paxillus</taxon>
    </lineage>
</organism>
<dbReference type="EMBL" id="KN819339">
    <property type="protein sequence ID" value="KIJ14946.1"/>
    <property type="molecule type" value="Genomic_DNA"/>
</dbReference>
<accession>A0A0C9U701</accession>
<feature type="compositionally biased region" description="Basic residues" evidence="1">
    <location>
        <begin position="175"/>
        <end position="184"/>
    </location>
</feature>
<dbReference type="AlphaFoldDB" id="A0A0C9U701"/>
<feature type="compositionally biased region" description="Polar residues" evidence="1">
    <location>
        <begin position="198"/>
        <end position="210"/>
    </location>
</feature>